<gene>
    <name evidence="2" type="ORF">FB4_1205</name>
</gene>
<comment type="caution">
    <text evidence="2">The sequence shown here is derived from an EMBL/GenBank/DDBJ whole genome shotgun (WGS) entry which is preliminary data.</text>
</comment>
<proteinExistence type="predicted"/>
<dbReference type="AlphaFoldDB" id="I9L5L9"/>
<name>I9L5L9_9FIRM</name>
<accession>I9L5L9</accession>
<reference evidence="2 3" key="1">
    <citation type="journal article" date="2012" name="J. Bacteriol.">
        <title>Draft Genome Sequences for Two Metal-Reducing Pelosinus fermentans Strains Isolated from a Cr(VI)-Contaminated Site and for Type Strain R7.</title>
        <authorList>
            <person name="Brown S.D."/>
            <person name="Podar M."/>
            <person name="Klingeman D.M."/>
            <person name="Johnson C.M."/>
            <person name="Yang Z.K."/>
            <person name="Utturkar S.M."/>
            <person name="Land M.L."/>
            <person name="Mosher J.J."/>
            <person name="Hurt R.A.Jr."/>
            <person name="Phelps T.J."/>
            <person name="Palumbo A.V."/>
            <person name="Arkin A.P."/>
            <person name="Hazen T.C."/>
            <person name="Elias D.A."/>
        </authorList>
    </citation>
    <scope>NUCLEOTIDE SEQUENCE [LARGE SCALE GENOMIC DNA]</scope>
    <source>
        <strain evidence="2 3">B4</strain>
    </source>
</reference>
<keyword evidence="3" id="KW-1185">Reference proteome</keyword>
<sequence>MQADNNPCIAGGKLLVIHVFAGIIMAFAFGLIFGYFVMLLWNFLMPDIFGLKEITFWQGSGLVILCRLLFGTCGYGKHGDHAKKYYKMQKREHHQLWWENEGKEAFEKYIEKENTDANCDAARIKKE</sequence>
<evidence type="ECO:0000313" key="2">
    <source>
        <dbReference type="EMBL" id="EIW15516.1"/>
    </source>
</evidence>
<organism evidence="2 3">
    <name type="scientific">Pelosinus fermentans B4</name>
    <dbReference type="NCBI Taxonomy" id="1149862"/>
    <lineage>
        <taxon>Bacteria</taxon>
        <taxon>Bacillati</taxon>
        <taxon>Bacillota</taxon>
        <taxon>Negativicutes</taxon>
        <taxon>Selenomonadales</taxon>
        <taxon>Sporomusaceae</taxon>
        <taxon>Pelosinus</taxon>
    </lineage>
</organism>
<keyword evidence="1" id="KW-0472">Membrane</keyword>
<keyword evidence="1" id="KW-1133">Transmembrane helix</keyword>
<dbReference type="OrthoDB" id="1799311at2"/>
<protein>
    <submittedName>
        <fullName evidence="2">Uncharacterized protein</fullName>
    </submittedName>
</protein>
<evidence type="ECO:0000256" key="1">
    <source>
        <dbReference type="SAM" id="Phobius"/>
    </source>
</evidence>
<feature type="transmembrane region" description="Helical" evidence="1">
    <location>
        <begin position="15"/>
        <end position="44"/>
    </location>
</feature>
<dbReference type="EMBL" id="AKVJ01000076">
    <property type="protein sequence ID" value="EIW15516.1"/>
    <property type="molecule type" value="Genomic_DNA"/>
</dbReference>
<evidence type="ECO:0000313" key="3">
    <source>
        <dbReference type="Proteomes" id="UP000004324"/>
    </source>
</evidence>
<dbReference type="RefSeq" id="WP_007938068.1">
    <property type="nucleotide sequence ID" value="NZ_AKVJ01000076.1"/>
</dbReference>
<keyword evidence="1" id="KW-0812">Transmembrane</keyword>
<dbReference type="Proteomes" id="UP000004324">
    <property type="component" value="Unassembled WGS sequence"/>
</dbReference>
<dbReference type="PATRIC" id="fig|1149862.3.peg.4228"/>
<feature type="transmembrane region" description="Helical" evidence="1">
    <location>
        <begin position="56"/>
        <end position="76"/>
    </location>
</feature>